<dbReference type="EMBL" id="OU503038">
    <property type="protein sequence ID" value="CAI9758042.1"/>
    <property type="molecule type" value="Genomic_DNA"/>
</dbReference>
<dbReference type="GO" id="GO:0004722">
    <property type="term" value="F:protein serine/threonine phosphatase activity"/>
    <property type="evidence" value="ECO:0007669"/>
    <property type="project" value="UniProtKB-EC"/>
</dbReference>
<dbReference type="PANTHER" id="PTHR13832">
    <property type="entry name" value="PROTEIN PHOSPHATASE 2C"/>
    <property type="match status" value="1"/>
</dbReference>
<evidence type="ECO:0000256" key="2">
    <source>
        <dbReference type="ARBA" id="ARBA00001946"/>
    </source>
</evidence>
<keyword evidence="7 9" id="KW-0904">Protein phosphatase</keyword>
<comment type="similarity">
    <text evidence="9">Belongs to the PP2C family.</text>
</comment>
<dbReference type="CDD" id="cd00143">
    <property type="entry name" value="PP2Cc"/>
    <property type="match status" value="1"/>
</dbReference>
<dbReference type="InterPro" id="IPR015655">
    <property type="entry name" value="PP2C"/>
</dbReference>
<keyword evidence="6" id="KW-0460">Magnesium</keyword>
<evidence type="ECO:0000256" key="5">
    <source>
        <dbReference type="ARBA" id="ARBA00022801"/>
    </source>
</evidence>
<accession>A0AAD1YVD9</accession>
<dbReference type="InterPro" id="IPR036457">
    <property type="entry name" value="PPM-type-like_dom_sf"/>
</dbReference>
<evidence type="ECO:0000313" key="11">
    <source>
        <dbReference type="EMBL" id="CAI9758042.1"/>
    </source>
</evidence>
<dbReference type="InterPro" id="IPR000222">
    <property type="entry name" value="PP2C_BS"/>
</dbReference>
<dbReference type="PANTHER" id="PTHR13832:SF673">
    <property type="entry name" value="PROTEIN PHOSPHATASE 2C 27-RELATED"/>
    <property type="match status" value="1"/>
</dbReference>
<evidence type="ECO:0000256" key="9">
    <source>
        <dbReference type="RuleBase" id="RU003465"/>
    </source>
</evidence>
<evidence type="ECO:0000256" key="1">
    <source>
        <dbReference type="ARBA" id="ARBA00001936"/>
    </source>
</evidence>
<dbReference type="SMART" id="SM00332">
    <property type="entry name" value="PP2Cc"/>
    <property type="match status" value="1"/>
</dbReference>
<keyword evidence="12" id="KW-1185">Reference proteome</keyword>
<protein>
    <recommendedName>
        <fullName evidence="3">protein-serine/threonine phosphatase</fullName>
        <ecNumber evidence="3">3.1.3.16</ecNumber>
    </recommendedName>
</protein>
<evidence type="ECO:0000256" key="8">
    <source>
        <dbReference type="ARBA" id="ARBA00023211"/>
    </source>
</evidence>
<evidence type="ECO:0000313" key="12">
    <source>
        <dbReference type="Proteomes" id="UP000834106"/>
    </source>
</evidence>
<keyword evidence="4" id="KW-0479">Metal-binding</keyword>
<evidence type="ECO:0000256" key="6">
    <source>
        <dbReference type="ARBA" id="ARBA00022842"/>
    </source>
</evidence>
<dbReference type="InterPro" id="IPR001932">
    <property type="entry name" value="PPM-type_phosphatase-like_dom"/>
</dbReference>
<dbReference type="Gene3D" id="3.60.40.10">
    <property type="entry name" value="PPM-type phosphatase domain"/>
    <property type="match status" value="1"/>
</dbReference>
<dbReference type="Pfam" id="PF00481">
    <property type="entry name" value="PP2C"/>
    <property type="match status" value="1"/>
</dbReference>
<proteinExistence type="inferred from homology"/>
<dbReference type="SUPFAM" id="SSF81606">
    <property type="entry name" value="PP2C-like"/>
    <property type="match status" value="1"/>
</dbReference>
<evidence type="ECO:0000256" key="4">
    <source>
        <dbReference type="ARBA" id="ARBA00022723"/>
    </source>
</evidence>
<dbReference type="GO" id="GO:0046872">
    <property type="term" value="F:metal ion binding"/>
    <property type="evidence" value="ECO:0007669"/>
    <property type="project" value="UniProtKB-KW"/>
</dbReference>
<sequence>MAAGTDFPPLFSTIEGDYNSDDNVAAAGKYGIDDSRKSLNGRPPRNLSIVRHSISTATLVSPSDLDSDLEVIGIKSPSDVKSSFIPVFRSGSCAEKGPKPYMEDDHICIDNLPQHLGEIAGFPSLGAFYGVFDGHGDKAIKNAFLKADYAFADDSSLDISSGTTALTALISGRTIVVANAGDCRAVLGKRGRAIELSKDHKPNCMSERLRIEKLGGAIYDGYLNGQLSVARALGDWHMKGPKGSACPLSSEPELQETLLTEDDEFLIMGCDGLWDVMSSQFAVTMARKELMLHNDPERCSRELVREALKRNTCDNLTVIIICFSPLGGGAYLYMQSRVRRSISVEGLNLLKGALESNS</sequence>
<keyword evidence="5 9" id="KW-0378">Hydrolase</keyword>
<gene>
    <name evidence="11" type="ORF">FPE_LOCUS5472</name>
</gene>
<comment type="cofactor">
    <cofactor evidence="1">
        <name>Mn(2+)</name>
        <dbReference type="ChEBI" id="CHEBI:29035"/>
    </cofactor>
</comment>
<reference evidence="11" key="1">
    <citation type="submission" date="2023-05" db="EMBL/GenBank/DDBJ databases">
        <authorList>
            <person name="Huff M."/>
        </authorList>
    </citation>
    <scope>NUCLEOTIDE SEQUENCE</scope>
</reference>
<keyword evidence="8" id="KW-0464">Manganese</keyword>
<comment type="cofactor">
    <cofactor evidence="2">
        <name>Mg(2+)</name>
        <dbReference type="ChEBI" id="CHEBI:18420"/>
    </cofactor>
</comment>
<dbReference type="EC" id="3.1.3.16" evidence="3"/>
<evidence type="ECO:0000259" key="10">
    <source>
        <dbReference type="SMART" id="SM00332"/>
    </source>
</evidence>
<dbReference type="PROSITE" id="PS01032">
    <property type="entry name" value="PPM_1"/>
    <property type="match status" value="1"/>
</dbReference>
<feature type="domain" description="PPM-type phosphatase" evidence="10">
    <location>
        <begin position="79"/>
        <end position="321"/>
    </location>
</feature>
<organism evidence="11 12">
    <name type="scientific">Fraxinus pennsylvanica</name>
    <dbReference type="NCBI Taxonomy" id="56036"/>
    <lineage>
        <taxon>Eukaryota</taxon>
        <taxon>Viridiplantae</taxon>
        <taxon>Streptophyta</taxon>
        <taxon>Embryophyta</taxon>
        <taxon>Tracheophyta</taxon>
        <taxon>Spermatophyta</taxon>
        <taxon>Magnoliopsida</taxon>
        <taxon>eudicotyledons</taxon>
        <taxon>Gunneridae</taxon>
        <taxon>Pentapetalae</taxon>
        <taxon>asterids</taxon>
        <taxon>lamiids</taxon>
        <taxon>Lamiales</taxon>
        <taxon>Oleaceae</taxon>
        <taxon>Oleeae</taxon>
        <taxon>Fraxinus</taxon>
    </lineage>
</organism>
<dbReference type="Proteomes" id="UP000834106">
    <property type="component" value="Chromosome 3"/>
</dbReference>
<evidence type="ECO:0000256" key="3">
    <source>
        <dbReference type="ARBA" id="ARBA00013081"/>
    </source>
</evidence>
<evidence type="ECO:0000256" key="7">
    <source>
        <dbReference type="ARBA" id="ARBA00022912"/>
    </source>
</evidence>
<name>A0AAD1YVD9_9LAMI</name>
<dbReference type="AlphaFoldDB" id="A0AAD1YVD9"/>